<accession>A0A956NJ76</accession>
<keyword evidence="1" id="KW-0812">Transmembrane</keyword>
<dbReference type="Proteomes" id="UP000739538">
    <property type="component" value="Unassembled WGS sequence"/>
</dbReference>
<evidence type="ECO:0000313" key="2">
    <source>
        <dbReference type="EMBL" id="MCA9759761.1"/>
    </source>
</evidence>
<keyword evidence="1" id="KW-1133">Transmembrane helix</keyword>
<dbReference type="GO" id="GO:0015385">
    <property type="term" value="F:sodium:proton antiporter activity"/>
    <property type="evidence" value="ECO:0007669"/>
    <property type="project" value="TreeGrafter"/>
</dbReference>
<feature type="transmembrane region" description="Helical" evidence="1">
    <location>
        <begin position="6"/>
        <end position="31"/>
    </location>
</feature>
<proteinExistence type="predicted"/>
<reference evidence="2" key="1">
    <citation type="submission" date="2020-04" db="EMBL/GenBank/DDBJ databases">
        <authorList>
            <person name="Zhang T."/>
        </authorList>
    </citation>
    <scope>NUCLEOTIDE SEQUENCE</scope>
    <source>
        <strain evidence="2">HKST-UBA02</strain>
    </source>
</reference>
<feature type="transmembrane region" description="Helical" evidence="1">
    <location>
        <begin position="74"/>
        <end position="91"/>
    </location>
</feature>
<organism evidence="2 3">
    <name type="scientific">Eiseniibacteriota bacterium</name>
    <dbReference type="NCBI Taxonomy" id="2212470"/>
    <lineage>
        <taxon>Bacteria</taxon>
        <taxon>Candidatus Eiseniibacteriota</taxon>
    </lineage>
</organism>
<keyword evidence="1" id="KW-0472">Membrane</keyword>
<dbReference type="AlphaFoldDB" id="A0A956NJ76"/>
<sequence length="106" mass="11547">MSDMLVFAGAILSLLGTFFFLLSGIGIVRLPDFYSRLHGPTKAATLGLVLLALGSLVGEWGSPARTTLHWLEDFLLIAVVFFTVPVSAQVLTKSARRRRIDGADER</sequence>
<comment type="caution">
    <text evidence="2">The sequence shown here is derived from an EMBL/GenBank/DDBJ whole genome shotgun (WGS) entry which is preliminary data.</text>
</comment>
<dbReference type="NCBIfam" id="TIGR01300">
    <property type="entry name" value="CPA3_mnhG_phaG"/>
    <property type="match status" value="1"/>
</dbReference>
<dbReference type="Pfam" id="PF03334">
    <property type="entry name" value="PhaG_MnhG_YufB"/>
    <property type="match status" value="1"/>
</dbReference>
<dbReference type="EMBL" id="JAGQHS010000478">
    <property type="protein sequence ID" value="MCA9759761.1"/>
    <property type="molecule type" value="Genomic_DNA"/>
</dbReference>
<evidence type="ECO:0000313" key="3">
    <source>
        <dbReference type="Proteomes" id="UP000739538"/>
    </source>
</evidence>
<dbReference type="PANTHER" id="PTHR34703">
    <property type="entry name" value="ANTIPORTER SUBUNIT MNHG2-RELATED"/>
    <property type="match status" value="1"/>
</dbReference>
<protein>
    <submittedName>
        <fullName evidence="2">Monovalent cation/H(+) antiporter subunit G</fullName>
    </submittedName>
</protein>
<evidence type="ECO:0000256" key="1">
    <source>
        <dbReference type="SAM" id="Phobius"/>
    </source>
</evidence>
<gene>
    <name evidence="2" type="ORF">KDA27_28445</name>
</gene>
<name>A0A956NJ76_UNCEI</name>
<dbReference type="InterPro" id="IPR005133">
    <property type="entry name" value="PhaG_MnhG_YufB"/>
</dbReference>
<reference evidence="2" key="2">
    <citation type="journal article" date="2021" name="Microbiome">
        <title>Successional dynamics and alternative stable states in a saline activated sludge microbial community over 9 years.</title>
        <authorList>
            <person name="Wang Y."/>
            <person name="Ye J."/>
            <person name="Ju F."/>
            <person name="Liu L."/>
            <person name="Boyd J.A."/>
            <person name="Deng Y."/>
            <person name="Parks D.H."/>
            <person name="Jiang X."/>
            <person name="Yin X."/>
            <person name="Woodcroft B.J."/>
            <person name="Tyson G.W."/>
            <person name="Hugenholtz P."/>
            <person name="Polz M.F."/>
            <person name="Zhang T."/>
        </authorList>
    </citation>
    <scope>NUCLEOTIDE SEQUENCE</scope>
    <source>
        <strain evidence="2">HKST-UBA02</strain>
    </source>
</reference>
<dbReference type="PANTHER" id="PTHR34703:SF1">
    <property type="entry name" value="ANTIPORTER SUBUNIT MNHG2-RELATED"/>
    <property type="match status" value="1"/>
</dbReference>